<gene>
    <name evidence="2" type="ORF">OSH09_03090</name>
</gene>
<proteinExistence type="predicted"/>
<dbReference type="RefSeq" id="WP_266120112.1">
    <property type="nucleotide sequence ID" value="NZ_JAPKNA010000001.1"/>
</dbReference>
<evidence type="ECO:0000256" key="1">
    <source>
        <dbReference type="SAM" id="MobiDB-lite"/>
    </source>
</evidence>
<dbReference type="EMBL" id="JAPKNA010000001">
    <property type="protein sequence ID" value="MCX5463153.1"/>
    <property type="molecule type" value="Genomic_DNA"/>
</dbReference>
<comment type="caution">
    <text evidence="2">The sequence shown here is derived from an EMBL/GenBank/DDBJ whole genome shotgun (WGS) entry which is preliminary data.</text>
</comment>
<name>A0ABT3VIR6_9BURK</name>
<reference evidence="2 3" key="1">
    <citation type="submission" date="2022-11" db="EMBL/GenBank/DDBJ databases">
        <title>Biodiversity and phylogenetic relationships of bacteria.</title>
        <authorList>
            <person name="Machado R.A.R."/>
            <person name="Bhat A."/>
            <person name="Loulou A."/>
            <person name="Kallel S."/>
        </authorList>
    </citation>
    <scope>NUCLEOTIDE SEQUENCE [LARGE SCALE GENOMIC DNA]</scope>
    <source>
        <strain evidence="2 3">DSM 13975</strain>
    </source>
</reference>
<evidence type="ECO:0000313" key="3">
    <source>
        <dbReference type="Proteomes" id="UP001209916"/>
    </source>
</evidence>
<feature type="region of interest" description="Disordered" evidence="1">
    <location>
        <begin position="74"/>
        <end position="121"/>
    </location>
</feature>
<accession>A0ABT3VIR6</accession>
<feature type="compositionally biased region" description="Low complexity" evidence="1">
    <location>
        <begin position="77"/>
        <end position="89"/>
    </location>
</feature>
<evidence type="ECO:0000313" key="2">
    <source>
        <dbReference type="EMBL" id="MCX5463153.1"/>
    </source>
</evidence>
<sequence>MQVDQFVDQFRRALADADPRTTVTARVRLLLPIIEQRLSKGSSYAAVVDDLNAAGITISHSFFSKALWRLRHPKKPLTPTTKAPTLPQPSNSVAAPPITSTTSVQAPALTTEAVQGRPSSIETPADLRMIHDMDIDLDALREEGRAMRAGPKSS</sequence>
<feature type="compositionally biased region" description="Polar residues" evidence="1">
    <location>
        <begin position="90"/>
        <end position="105"/>
    </location>
</feature>
<keyword evidence="3" id="KW-1185">Reference proteome</keyword>
<protein>
    <submittedName>
        <fullName evidence="2">Uncharacterized protein</fullName>
    </submittedName>
</protein>
<organism evidence="2 3">
    <name type="scientific">Alcaligenes parafaecalis</name>
    <dbReference type="NCBI Taxonomy" id="171260"/>
    <lineage>
        <taxon>Bacteria</taxon>
        <taxon>Pseudomonadati</taxon>
        <taxon>Pseudomonadota</taxon>
        <taxon>Betaproteobacteria</taxon>
        <taxon>Burkholderiales</taxon>
        <taxon>Alcaligenaceae</taxon>
        <taxon>Alcaligenes</taxon>
    </lineage>
</organism>
<dbReference type="Proteomes" id="UP001209916">
    <property type="component" value="Unassembled WGS sequence"/>
</dbReference>